<reference evidence="1" key="1">
    <citation type="journal article" date="2021" name="Proc. Natl. Acad. Sci. U.S.A.">
        <title>A Catalog of Tens of Thousands of Viruses from Human Metagenomes Reveals Hidden Associations with Chronic Diseases.</title>
        <authorList>
            <person name="Tisza M.J."/>
            <person name="Buck C.B."/>
        </authorList>
    </citation>
    <scope>NUCLEOTIDE SEQUENCE</scope>
    <source>
        <strain evidence="1">CtAvK3</strain>
    </source>
</reference>
<sequence length="65" mass="7211">MNKTFTLTIHCNTSAFHPENMPEELATQVEIMGILNGVRQVVSFGATRGSCFDTHGEKAGEWELK</sequence>
<protein>
    <submittedName>
        <fullName evidence="1">Uncharacterized protein</fullName>
    </submittedName>
</protein>
<dbReference type="EMBL" id="BK014910">
    <property type="protein sequence ID" value="DAD81942.1"/>
    <property type="molecule type" value="Genomic_DNA"/>
</dbReference>
<name>A0A8S5MI96_9CAUD</name>
<accession>A0A8S5MI96</accession>
<organism evidence="1">
    <name type="scientific">Siphoviridae sp. ctAvK3</name>
    <dbReference type="NCBI Taxonomy" id="2826184"/>
    <lineage>
        <taxon>Viruses</taxon>
        <taxon>Duplodnaviria</taxon>
        <taxon>Heunggongvirae</taxon>
        <taxon>Uroviricota</taxon>
        <taxon>Caudoviricetes</taxon>
    </lineage>
</organism>
<evidence type="ECO:0000313" key="1">
    <source>
        <dbReference type="EMBL" id="DAD81942.1"/>
    </source>
</evidence>
<proteinExistence type="predicted"/>